<dbReference type="SUPFAM" id="SSF51430">
    <property type="entry name" value="NAD(P)-linked oxidoreductase"/>
    <property type="match status" value="1"/>
</dbReference>
<sequence>MIVPHTPRRLGPRLVNPVGLGCMNVCWAYGDAIDRDAAVALFRGALDAGYDHFDTANIYGQGRSEEILRDAVMDRRGEFYLATKTGIVATGPDRAIDCRPEAITASIDKSLVRLGTDFVDLVYMHRFDPTVPIADSVGAMARLVEAGKIGGYGVSEWSAAHIREAHAVFPMTAVQHEYSLWTRNVELGVLQTTAELGIAMVAFSPVGRGALCATLGDASGLMDKDLRRTMPRFTADHWPHNRALIERFEALALSAGVTAAQLALMWAMAQGEHVHVIPGTTSPAHMAENLGASAIDVPADVIAAAGELINHASVSGPRYNAATQAAIDTEEFA</sequence>
<reference evidence="3" key="1">
    <citation type="journal article" date="2014" name="Int. J. Syst. Evol. Microbiol.">
        <title>Complete genome sequence of Corynebacterium casei LMG S-19264T (=DSM 44701T), isolated from a smear-ripened cheese.</title>
        <authorList>
            <consortium name="US DOE Joint Genome Institute (JGI-PGF)"/>
            <person name="Walter F."/>
            <person name="Albersmeier A."/>
            <person name="Kalinowski J."/>
            <person name="Ruckert C."/>
        </authorList>
    </citation>
    <scope>NUCLEOTIDE SEQUENCE</scope>
    <source>
        <strain evidence="3">KCTC 32255</strain>
    </source>
</reference>
<dbReference type="InterPro" id="IPR050791">
    <property type="entry name" value="Aldo-Keto_reductase"/>
</dbReference>
<dbReference type="PANTHER" id="PTHR43625:SF40">
    <property type="entry name" value="ALDO-KETO REDUCTASE YAKC [NADP(+)]"/>
    <property type="match status" value="1"/>
</dbReference>
<name>A0A918PE57_9SPHN</name>
<feature type="domain" description="NADP-dependent oxidoreductase" evidence="2">
    <location>
        <begin position="18"/>
        <end position="306"/>
    </location>
</feature>
<dbReference type="InterPro" id="IPR023210">
    <property type="entry name" value="NADP_OxRdtase_dom"/>
</dbReference>
<accession>A0A918PE57</accession>
<evidence type="ECO:0000313" key="3">
    <source>
        <dbReference type="EMBL" id="GGZ03089.1"/>
    </source>
</evidence>
<dbReference type="Gene3D" id="3.20.20.100">
    <property type="entry name" value="NADP-dependent oxidoreductase domain"/>
    <property type="match status" value="1"/>
</dbReference>
<proteinExistence type="predicted"/>
<organism evidence="3 4">
    <name type="scientific">Novosphingobium colocasiae</name>
    <dbReference type="NCBI Taxonomy" id="1256513"/>
    <lineage>
        <taxon>Bacteria</taxon>
        <taxon>Pseudomonadati</taxon>
        <taxon>Pseudomonadota</taxon>
        <taxon>Alphaproteobacteria</taxon>
        <taxon>Sphingomonadales</taxon>
        <taxon>Sphingomonadaceae</taxon>
        <taxon>Novosphingobium</taxon>
    </lineage>
</organism>
<evidence type="ECO:0000256" key="1">
    <source>
        <dbReference type="ARBA" id="ARBA00023002"/>
    </source>
</evidence>
<gene>
    <name evidence="3" type="ORF">GCM10011614_17490</name>
</gene>
<comment type="caution">
    <text evidence="3">The sequence shown here is derived from an EMBL/GenBank/DDBJ whole genome shotgun (WGS) entry which is preliminary data.</text>
</comment>
<evidence type="ECO:0000259" key="2">
    <source>
        <dbReference type="Pfam" id="PF00248"/>
    </source>
</evidence>
<dbReference type="PANTHER" id="PTHR43625">
    <property type="entry name" value="AFLATOXIN B1 ALDEHYDE REDUCTASE"/>
    <property type="match status" value="1"/>
</dbReference>
<dbReference type="GO" id="GO:0005737">
    <property type="term" value="C:cytoplasm"/>
    <property type="evidence" value="ECO:0007669"/>
    <property type="project" value="TreeGrafter"/>
</dbReference>
<dbReference type="Pfam" id="PF00248">
    <property type="entry name" value="Aldo_ket_red"/>
    <property type="match status" value="1"/>
</dbReference>
<dbReference type="InterPro" id="IPR036812">
    <property type="entry name" value="NAD(P)_OxRdtase_dom_sf"/>
</dbReference>
<dbReference type="EMBL" id="BMZA01000005">
    <property type="protein sequence ID" value="GGZ03089.1"/>
    <property type="molecule type" value="Genomic_DNA"/>
</dbReference>
<keyword evidence="1" id="KW-0560">Oxidoreductase</keyword>
<keyword evidence="4" id="KW-1185">Reference proteome</keyword>
<protein>
    <submittedName>
        <fullName evidence="3">Aldo/keto reductase</fullName>
    </submittedName>
</protein>
<dbReference type="Proteomes" id="UP000648075">
    <property type="component" value="Unassembled WGS sequence"/>
</dbReference>
<dbReference type="GO" id="GO:0016491">
    <property type="term" value="F:oxidoreductase activity"/>
    <property type="evidence" value="ECO:0007669"/>
    <property type="project" value="UniProtKB-KW"/>
</dbReference>
<dbReference type="PRINTS" id="PR00069">
    <property type="entry name" value="ALDKETRDTASE"/>
</dbReference>
<reference evidence="3" key="2">
    <citation type="submission" date="2020-09" db="EMBL/GenBank/DDBJ databases">
        <authorList>
            <person name="Sun Q."/>
            <person name="Kim S."/>
        </authorList>
    </citation>
    <scope>NUCLEOTIDE SEQUENCE</scope>
    <source>
        <strain evidence="3">KCTC 32255</strain>
    </source>
</reference>
<dbReference type="RefSeq" id="WP_189620815.1">
    <property type="nucleotide sequence ID" value="NZ_BMZA01000005.1"/>
</dbReference>
<evidence type="ECO:0000313" key="4">
    <source>
        <dbReference type="Proteomes" id="UP000648075"/>
    </source>
</evidence>
<dbReference type="AlphaFoldDB" id="A0A918PE57"/>
<dbReference type="InterPro" id="IPR020471">
    <property type="entry name" value="AKR"/>
</dbReference>